<dbReference type="Pfam" id="PF21378">
    <property type="entry name" value="YceM-like_C"/>
    <property type="match status" value="1"/>
</dbReference>
<dbReference type="Proteomes" id="UP000324896">
    <property type="component" value="Unassembled WGS sequence"/>
</dbReference>
<gene>
    <name evidence="3" type="ORF">SAMN04488597_10689</name>
</gene>
<evidence type="ECO:0000313" key="3">
    <source>
        <dbReference type="EMBL" id="SDC43717.1"/>
    </source>
</evidence>
<dbReference type="AlphaFoldDB" id="A0A1G6LL01"/>
<sequence>MKIGIIGLGDIAQKAYLPLITQMEKVEPYFCTRTESTLKQLGEKYRVGKLYSSVDDLLKEDLDAAFVHTATQAHYEIAKKLLQEKISTFVDKPMTYHLEQTEELIKLAEKNGVILMTGFNRRYVPTYRSLVEIEAPKTIIMEKNCTYQPGEVRKFIMDDFIHVIDTISYLLGEVDLDNINVDKIMRDDKLIQSVLTLKNKENTAVGIMNRDNAITEETVEVMGFKQKKRIKNITQIIDYSDGGQKLSQTAGWNKMGYDRGFVDMINEFLKRVKVCENNKKEVAADLLTHRLAEKVINL</sequence>
<accession>A0A1G6LL01</accession>
<evidence type="ECO:0000313" key="4">
    <source>
        <dbReference type="Proteomes" id="UP000324896"/>
    </source>
</evidence>
<organism evidence="3 4">
    <name type="scientific">Halanaerobium congolense</name>
    <dbReference type="NCBI Taxonomy" id="54121"/>
    <lineage>
        <taxon>Bacteria</taxon>
        <taxon>Bacillati</taxon>
        <taxon>Bacillota</taxon>
        <taxon>Clostridia</taxon>
        <taxon>Halanaerobiales</taxon>
        <taxon>Halanaerobiaceae</taxon>
        <taxon>Halanaerobium</taxon>
    </lineage>
</organism>
<feature type="domain" description="YceM-like C-terminal" evidence="2">
    <location>
        <begin position="134"/>
        <end position="235"/>
    </location>
</feature>
<protein>
    <submittedName>
        <fullName evidence="3">Virulence factor</fullName>
    </submittedName>
</protein>
<proteinExistence type="predicted"/>
<dbReference type="InterPro" id="IPR051317">
    <property type="entry name" value="Gfo/Idh/MocA_oxidoreduct"/>
</dbReference>
<dbReference type="InterPro" id="IPR036291">
    <property type="entry name" value="NAD(P)-bd_dom_sf"/>
</dbReference>
<dbReference type="GO" id="GO:0000166">
    <property type="term" value="F:nucleotide binding"/>
    <property type="evidence" value="ECO:0007669"/>
    <property type="project" value="InterPro"/>
</dbReference>
<evidence type="ECO:0000259" key="1">
    <source>
        <dbReference type="Pfam" id="PF01408"/>
    </source>
</evidence>
<dbReference type="Gene3D" id="3.40.50.720">
    <property type="entry name" value="NAD(P)-binding Rossmann-like Domain"/>
    <property type="match status" value="1"/>
</dbReference>
<dbReference type="EMBL" id="FMYT01000006">
    <property type="protein sequence ID" value="SDC43717.1"/>
    <property type="molecule type" value="Genomic_DNA"/>
</dbReference>
<dbReference type="RefSeq" id="WP_149796705.1">
    <property type="nucleotide sequence ID" value="NZ_FMYT01000006.1"/>
</dbReference>
<reference evidence="3 4" key="1">
    <citation type="submission" date="2016-10" db="EMBL/GenBank/DDBJ databases">
        <authorList>
            <person name="Varghese N."/>
            <person name="Submissions S."/>
        </authorList>
    </citation>
    <scope>NUCLEOTIDE SEQUENCE [LARGE SCALE GENOMIC DNA]</scope>
    <source>
        <strain evidence="3 4">WG10</strain>
    </source>
</reference>
<dbReference type="PANTHER" id="PTHR43708">
    <property type="entry name" value="CONSERVED EXPRESSED OXIDOREDUCTASE (EUROFUNG)"/>
    <property type="match status" value="1"/>
</dbReference>
<dbReference type="InterPro" id="IPR000683">
    <property type="entry name" value="Gfo/Idh/MocA-like_OxRdtase_N"/>
</dbReference>
<dbReference type="Gene3D" id="3.30.360.10">
    <property type="entry name" value="Dihydrodipicolinate Reductase, domain 2"/>
    <property type="match status" value="1"/>
</dbReference>
<dbReference type="Pfam" id="PF01408">
    <property type="entry name" value="GFO_IDH_MocA"/>
    <property type="match status" value="1"/>
</dbReference>
<evidence type="ECO:0000259" key="2">
    <source>
        <dbReference type="Pfam" id="PF21378"/>
    </source>
</evidence>
<name>A0A1G6LL01_9FIRM</name>
<dbReference type="PANTHER" id="PTHR43708:SF4">
    <property type="entry name" value="OXIDOREDUCTASE YCEM-RELATED"/>
    <property type="match status" value="1"/>
</dbReference>
<dbReference type="SUPFAM" id="SSF55347">
    <property type="entry name" value="Glyceraldehyde-3-phosphate dehydrogenase-like, C-terminal domain"/>
    <property type="match status" value="1"/>
</dbReference>
<dbReference type="SUPFAM" id="SSF51735">
    <property type="entry name" value="NAD(P)-binding Rossmann-fold domains"/>
    <property type="match status" value="1"/>
</dbReference>
<feature type="domain" description="Gfo/Idh/MocA-like oxidoreductase N-terminal" evidence="1">
    <location>
        <begin position="1"/>
        <end position="119"/>
    </location>
</feature>
<dbReference type="InterPro" id="IPR048477">
    <property type="entry name" value="YceM-like_C"/>
</dbReference>